<reference evidence="1" key="2">
    <citation type="journal article" date="2021" name="PeerJ">
        <title>Extensive microbial diversity within the chicken gut microbiome revealed by metagenomics and culture.</title>
        <authorList>
            <person name="Gilroy R."/>
            <person name="Ravi A."/>
            <person name="Getino M."/>
            <person name="Pursley I."/>
            <person name="Horton D.L."/>
            <person name="Alikhan N.F."/>
            <person name="Baker D."/>
            <person name="Gharbi K."/>
            <person name="Hall N."/>
            <person name="Watson M."/>
            <person name="Adriaenssens E.M."/>
            <person name="Foster-Nyarko E."/>
            <person name="Jarju S."/>
            <person name="Secka A."/>
            <person name="Antonio M."/>
            <person name="Oren A."/>
            <person name="Chaudhuri R.R."/>
            <person name="La Ragione R."/>
            <person name="Hildebrand F."/>
            <person name="Pallen M.J."/>
        </authorList>
    </citation>
    <scope>NUCLEOTIDE SEQUENCE</scope>
    <source>
        <strain evidence="1">ChiSjej4B22-8349</strain>
    </source>
</reference>
<name>A0A9D1N775_9FIRM</name>
<gene>
    <name evidence="1" type="ORF">IAD25_06785</name>
</gene>
<dbReference type="AlphaFoldDB" id="A0A9D1N775"/>
<dbReference type="EMBL" id="DVOB01000147">
    <property type="protein sequence ID" value="HIU96390.1"/>
    <property type="molecule type" value="Genomic_DNA"/>
</dbReference>
<reference evidence="1" key="1">
    <citation type="submission" date="2020-10" db="EMBL/GenBank/DDBJ databases">
        <authorList>
            <person name="Gilroy R."/>
        </authorList>
    </citation>
    <scope>NUCLEOTIDE SEQUENCE</scope>
    <source>
        <strain evidence="1">ChiSjej4B22-8349</strain>
    </source>
</reference>
<sequence>MKRTLLEMIIVFFLFLAGTAGVLMVDTACFETTGQGGKLVLDVDKWGGFQ</sequence>
<accession>A0A9D1N775</accession>
<evidence type="ECO:0000313" key="2">
    <source>
        <dbReference type="Proteomes" id="UP000824130"/>
    </source>
</evidence>
<organism evidence="1 2">
    <name type="scientific">Candidatus Allocopromorpha excrementipullorum</name>
    <dbReference type="NCBI Taxonomy" id="2840743"/>
    <lineage>
        <taxon>Bacteria</taxon>
        <taxon>Bacillati</taxon>
        <taxon>Bacillota</taxon>
        <taxon>Clostridia</taxon>
        <taxon>Eubacteriales</taxon>
        <taxon>Eubacteriaceae</taxon>
        <taxon>Eubacteriaceae incertae sedis</taxon>
        <taxon>Candidatus Allocopromorpha</taxon>
    </lineage>
</organism>
<protein>
    <submittedName>
        <fullName evidence="1">Uncharacterized protein</fullName>
    </submittedName>
</protein>
<dbReference type="Proteomes" id="UP000824130">
    <property type="component" value="Unassembled WGS sequence"/>
</dbReference>
<proteinExistence type="predicted"/>
<comment type="caution">
    <text evidence="1">The sequence shown here is derived from an EMBL/GenBank/DDBJ whole genome shotgun (WGS) entry which is preliminary data.</text>
</comment>
<evidence type="ECO:0000313" key="1">
    <source>
        <dbReference type="EMBL" id="HIU96390.1"/>
    </source>
</evidence>